<keyword evidence="11" id="KW-0443">Lipid metabolism</keyword>
<keyword evidence="9 12" id="KW-0067">ATP-binding</keyword>
<keyword evidence="10" id="KW-0333">Golgi apparatus</keyword>
<proteinExistence type="inferred from homology"/>
<evidence type="ECO:0000256" key="10">
    <source>
        <dbReference type="ARBA" id="ARBA00023034"/>
    </source>
</evidence>
<keyword evidence="15" id="KW-1185">Reference proteome</keyword>
<keyword evidence="5 12" id="KW-0808">Transferase</keyword>
<comment type="caution">
    <text evidence="14">The sequence shown here is derived from an EMBL/GenBank/DDBJ whole genome shotgun (WGS) entry which is preliminary data.</text>
</comment>
<comment type="catalytic activity">
    <reaction evidence="1 12">
        <text>a 1,2-diacyl-sn-glycero-3-phospho-(1D-myo-inositol) + ATP = a 1,2-diacyl-sn-glycero-3-phospho-(1D-myo-inositol 4-phosphate) + ADP + H(+)</text>
        <dbReference type="Rhea" id="RHEA:19877"/>
        <dbReference type="ChEBI" id="CHEBI:15378"/>
        <dbReference type="ChEBI" id="CHEBI:30616"/>
        <dbReference type="ChEBI" id="CHEBI:57880"/>
        <dbReference type="ChEBI" id="CHEBI:58178"/>
        <dbReference type="ChEBI" id="CHEBI:456216"/>
        <dbReference type="EC" id="2.7.1.67"/>
    </reaction>
</comment>
<name>A0ABD0RW67_CIRMR</name>
<keyword evidence="4" id="KW-0597">Phosphoprotein</keyword>
<keyword evidence="6 12" id="KW-0547">Nucleotide-binding</keyword>
<evidence type="ECO:0000256" key="9">
    <source>
        <dbReference type="ARBA" id="ARBA00022840"/>
    </source>
</evidence>
<accession>A0ABD0RW67</accession>
<dbReference type="GO" id="GO:0004430">
    <property type="term" value="F:1-phosphatidylinositol 4-kinase activity"/>
    <property type="evidence" value="ECO:0007669"/>
    <property type="project" value="UniProtKB-UniRule"/>
</dbReference>
<dbReference type="PANTHER" id="PTHR12865">
    <property type="entry name" value="PHOSPHATIDYLINOSITOL 4-KINASE TYPE-II"/>
    <property type="match status" value="1"/>
</dbReference>
<evidence type="ECO:0000256" key="2">
    <source>
        <dbReference type="ARBA" id="ARBA00004177"/>
    </source>
</evidence>
<keyword evidence="8 12" id="KW-0418">Kinase</keyword>
<keyword evidence="12" id="KW-0472">Membrane</keyword>
<gene>
    <name evidence="14" type="ORF">M9458_000822</name>
</gene>
<dbReference type="Proteomes" id="UP001529510">
    <property type="component" value="Unassembled WGS sequence"/>
</dbReference>
<dbReference type="GO" id="GO:0046854">
    <property type="term" value="P:phosphatidylinositol phosphate biosynthetic process"/>
    <property type="evidence" value="ECO:0007669"/>
    <property type="project" value="UniProtKB-UniRule"/>
</dbReference>
<evidence type="ECO:0000256" key="3">
    <source>
        <dbReference type="ARBA" id="ARBA00004394"/>
    </source>
</evidence>
<evidence type="ECO:0000256" key="8">
    <source>
        <dbReference type="ARBA" id="ARBA00022777"/>
    </source>
</evidence>
<evidence type="ECO:0000256" key="11">
    <source>
        <dbReference type="ARBA" id="ARBA00023098"/>
    </source>
</evidence>
<sequence>MGGIILTNQRVHMEKQARSEALIGHWHLDDELAPPLSGSWLSCDLFVGDLLRHGRNKPTSLSASRFQRFQLRSCRADQDAGLRGTRERQPLLDRDRGANEFPEDPEFREIIRKAERAIEEGIYPERIYQGSSGSYFVKDSGG</sequence>
<feature type="non-terminal residue" evidence="14">
    <location>
        <position position="142"/>
    </location>
</feature>
<feature type="region of interest" description="Disordered" evidence="13">
    <location>
        <begin position="79"/>
        <end position="104"/>
    </location>
</feature>
<dbReference type="EMBL" id="JAMKFB020000001">
    <property type="protein sequence ID" value="KAL0202804.1"/>
    <property type="molecule type" value="Genomic_DNA"/>
</dbReference>
<dbReference type="InterPro" id="IPR039756">
    <property type="entry name" value="Lsb6/PI4K2"/>
</dbReference>
<organism evidence="14 15">
    <name type="scientific">Cirrhinus mrigala</name>
    <name type="common">Mrigala</name>
    <dbReference type="NCBI Taxonomy" id="683832"/>
    <lineage>
        <taxon>Eukaryota</taxon>
        <taxon>Metazoa</taxon>
        <taxon>Chordata</taxon>
        <taxon>Craniata</taxon>
        <taxon>Vertebrata</taxon>
        <taxon>Euteleostomi</taxon>
        <taxon>Actinopterygii</taxon>
        <taxon>Neopterygii</taxon>
        <taxon>Teleostei</taxon>
        <taxon>Ostariophysi</taxon>
        <taxon>Cypriniformes</taxon>
        <taxon>Cyprinidae</taxon>
        <taxon>Labeoninae</taxon>
        <taxon>Labeonini</taxon>
        <taxon>Cirrhinus</taxon>
    </lineage>
</organism>
<dbReference type="GO" id="GO:0000139">
    <property type="term" value="C:Golgi membrane"/>
    <property type="evidence" value="ECO:0007669"/>
    <property type="project" value="UniProtKB-SubCell"/>
</dbReference>
<evidence type="ECO:0000313" key="15">
    <source>
        <dbReference type="Proteomes" id="UP001529510"/>
    </source>
</evidence>
<evidence type="ECO:0000256" key="6">
    <source>
        <dbReference type="ARBA" id="ARBA00022741"/>
    </source>
</evidence>
<feature type="compositionally biased region" description="Basic and acidic residues" evidence="13">
    <location>
        <begin position="79"/>
        <end position="98"/>
    </location>
</feature>
<keyword evidence="7" id="KW-0967">Endosome</keyword>
<dbReference type="PANTHER" id="PTHR12865:SF7">
    <property type="entry name" value="PHOSPHATIDYLINOSITOL 4-KINASE TYPE 2-ALPHA"/>
    <property type="match status" value="1"/>
</dbReference>
<dbReference type="GO" id="GO:0005768">
    <property type="term" value="C:endosome"/>
    <property type="evidence" value="ECO:0007669"/>
    <property type="project" value="UniProtKB-SubCell"/>
</dbReference>
<dbReference type="AlphaFoldDB" id="A0ABD0RW67"/>
<evidence type="ECO:0000256" key="7">
    <source>
        <dbReference type="ARBA" id="ARBA00022753"/>
    </source>
</evidence>
<comment type="similarity">
    <text evidence="12">Belongs to the PI3/PI4-kinase family. Type II PI4K subfamily.</text>
</comment>
<evidence type="ECO:0000256" key="13">
    <source>
        <dbReference type="SAM" id="MobiDB-lite"/>
    </source>
</evidence>
<dbReference type="GO" id="GO:0005524">
    <property type="term" value="F:ATP binding"/>
    <property type="evidence" value="ECO:0007669"/>
    <property type="project" value="UniProtKB-UniRule"/>
</dbReference>
<comment type="subcellular location">
    <subcellularLocation>
        <location evidence="2">Endosome</location>
    </subcellularLocation>
    <subcellularLocation>
        <location evidence="3">Golgi apparatus membrane</location>
    </subcellularLocation>
    <subcellularLocation>
        <location evidence="12">Membrane</location>
        <topology evidence="12">Peripheral membrane protein</topology>
    </subcellularLocation>
</comment>
<evidence type="ECO:0000313" key="14">
    <source>
        <dbReference type="EMBL" id="KAL0202804.1"/>
    </source>
</evidence>
<evidence type="ECO:0000256" key="5">
    <source>
        <dbReference type="ARBA" id="ARBA00022679"/>
    </source>
</evidence>
<reference evidence="14 15" key="1">
    <citation type="submission" date="2024-05" db="EMBL/GenBank/DDBJ databases">
        <title>Genome sequencing and assembly of Indian major carp, Cirrhinus mrigala (Hamilton, 1822).</title>
        <authorList>
            <person name="Mohindra V."/>
            <person name="Chowdhury L.M."/>
            <person name="Lal K."/>
            <person name="Jena J.K."/>
        </authorList>
    </citation>
    <scope>NUCLEOTIDE SEQUENCE [LARGE SCALE GENOMIC DNA]</scope>
    <source>
        <strain evidence="14">CM1030</strain>
        <tissue evidence="14">Blood</tissue>
    </source>
</reference>
<evidence type="ECO:0000256" key="1">
    <source>
        <dbReference type="ARBA" id="ARBA00001686"/>
    </source>
</evidence>
<evidence type="ECO:0000256" key="12">
    <source>
        <dbReference type="RuleBase" id="RU367084"/>
    </source>
</evidence>
<dbReference type="EC" id="2.7.1.67" evidence="12"/>
<evidence type="ECO:0000256" key="4">
    <source>
        <dbReference type="ARBA" id="ARBA00022553"/>
    </source>
</evidence>
<protein>
    <recommendedName>
        <fullName evidence="12">Phosphatidylinositol 4-kinase type 2</fullName>
        <ecNumber evidence="12">2.7.1.67</ecNumber>
    </recommendedName>
</protein>